<dbReference type="InterPro" id="IPR018490">
    <property type="entry name" value="cNMP-bd_dom_sf"/>
</dbReference>
<dbReference type="InterPro" id="IPR014710">
    <property type="entry name" value="RmlC-like_jellyroll"/>
</dbReference>
<organism evidence="2 3">
    <name type="scientific">Runella defluvii</name>
    <dbReference type="NCBI Taxonomy" id="370973"/>
    <lineage>
        <taxon>Bacteria</taxon>
        <taxon>Pseudomonadati</taxon>
        <taxon>Bacteroidota</taxon>
        <taxon>Cytophagia</taxon>
        <taxon>Cytophagales</taxon>
        <taxon>Spirosomataceae</taxon>
        <taxon>Runella</taxon>
    </lineage>
</organism>
<comment type="caution">
    <text evidence="2">The sequence shown here is derived from an EMBL/GenBank/DDBJ whole genome shotgun (WGS) entry which is preliminary data.</text>
</comment>
<keyword evidence="3" id="KW-1185">Reference proteome</keyword>
<dbReference type="CDD" id="cd00038">
    <property type="entry name" value="CAP_ED"/>
    <property type="match status" value="1"/>
</dbReference>
<dbReference type="SUPFAM" id="SSF51206">
    <property type="entry name" value="cAMP-binding domain-like"/>
    <property type="match status" value="1"/>
</dbReference>
<dbReference type="AlphaFoldDB" id="A0A7W6ETQ5"/>
<feature type="domain" description="Cyclic nucleotide-binding" evidence="1">
    <location>
        <begin position="14"/>
        <end position="111"/>
    </location>
</feature>
<evidence type="ECO:0000313" key="3">
    <source>
        <dbReference type="Proteomes" id="UP000541352"/>
    </source>
</evidence>
<dbReference type="Proteomes" id="UP000541352">
    <property type="component" value="Unassembled WGS sequence"/>
</dbReference>
<sequence length="194" mass="22534">MNKLKSALQFGGILGDDSIQQVLNHVHLKTLKTGEYFLEFGAVAHEIMFVDEGILRSYDTGNQGEEITKYFVRSNQFYADLESFYNLTPCENAIQAVTPAKVLVIRRKNWEIFNETIPNFYIFTKTIIEATFLTKIKDNDFLNYGTAMEKYLELQKRYPEILLQVPQQYVASYLKITPQSLSRIRKELATKERP</sequence>
<evidence type="ECO:0000259" key="1">
    <source>
        <dbReference type="PROSITE" id="PS50042"/>
    </source>
</evidence>
<dbReference type="Gene3D" id="2.60.120.10">
    <property type="entry name" value="Jelly Rolls"/>
    <property type="match status" value="1"/>
</dbReference>
<dbReference type="PROSITE" id="PS50042">
    <property type="entry name" value="CNMP_BINDING_3"/>
    <property type="match status" value="1"/>
</dbReference>
<dbReference type="EMBL" id="JACIBY010000026">
    <property type="protein sequence ID" value="MBB3842115.1"/>
    <property type="molecule type" value="Genomic_DNA"/>
</dbReference>
<evidence type="ECO:0000313" key="2">
    <source>
        <dbReference type="EMBL" id="MBB3842115.1"/>
    </source>
</evidence>
<reference evidence="2 3" key="1">
    <citation type="submission" date="2020-08" db="EMBL/GenBank/DDBJ databases">
        <title>Genomic Encyclopedia of Type Strains, Phase IV (KMG-IV): sequencing the most valuable type-strain genomes for metagenomic binning, comparative biology and taxonomic classification.</title>
        <authorList>
            <person name="Goeker M."/>
        </authorList>
    </citation>
    <scope>NUCLEOTIDE SEQUENCE [LARGE SCALE GENOMIC DNA]</scope>
    <source>
        <strain evidence="2 3">DSM 17976</strain>
    </source>
</reference>
<proteinExistence type="predicted"/>
<dbReference type="InterPro" id="IPR000595">
    <property type="entry name" value="cNMP-bd_dom"/>
</dbReference>
<gene>
    <name evidence="2" type="ORF">FHS57_006146</name>
</gene>
<dbReference type="RefSeq" id="WP_183980248.1">
    <property type="nucleotide sequence ID" value="NZ_JACIBY010000026.1"/>
</dbReference>
<dbReference type="Pfam" id="PF00027">
    <property type="entry name" value="cNMP_binding"/>
    <property type="match status" value="1"/>
</dbReference>
<protein>
    <submittedName>
        <fullName evidence="2">CRP-like cAMP-binding protein</fullName>
    </submittedName>
</protein>
<name>A0A7W6ETQ5_9BACT</name>
<accession>A0A7W6ETQ5</accession>